<feature type="domain" description="FAD-dependent oxidoreductase 2 FAD-binding" evidence="6">
    <location>
        <begin position="37"/>
        <end position="152"/>
    </location>
</feature>
<dbReference type="Gene3D" id="3.50.50.60">
    <property type="entry name" value="FAD/NAD(P)-binding domain"/>
    <property type="match status" value="1"/>
</dbReference>
<evidence type="ECO:0000256" key="1">
    <source>
        <dbReference type="ARBA" id="ARBA00001974"/>
    </source>
</evidence>
<accession>A0A183IW40</accession>
<keyword evidence="2" id="KW-0285">Flavoprotein</keyword>
<protein>
    <submittedName>
        <fullName evidence="9">FAD_binding_2 domain-containing protein</fullName>
    </submittedName>
</protein>
<dbReference type="PANTHER" id="PTHR43400">
    <property type="entry name" value="FUMARATE REDUCTASE"/>
    <property type="match status" value="1"/>
</dbReference>
<evidence type="ECO:0000313" key="7">
    <source>
        <dbReference type="EMBL" id="VDP14453.1"/>
    </source>
</evidence>
<evidence type="ECO:0000256" key="4">
    <source>
        <dbReference type="ARBA" id="ARBA00023002"/>
    </source>
</evidence>
<dbReference type="EMBL" id="UZAM01010987">
    <property type="protein sequence ID" value="VDP14453.1"/>
    <property type="molecule type" value="Genomic_DNA"/>
</dbReference>
<dbReference type="Proteomes" id="UP000270296">
    <property type="component" value="Unassembled WGS sequence"/>
</dbReference>
<dbReference type="InterPro" id="IPR036188">
    <property type="entry name" value="FAD/NAD-bd_sf"/>
</dbReference>
<dbReference type="Pfam" id="PF00890">
    <property type="entry name" value="FAD_binding_2"/>
    <property type="match status" value="1"/>
</dbReference>
<evidence type="ECO:0000313" key="9">
    <source>
        <dbReference type="WBParaSite" id="SBAD_0000813001-mRNA-1"/>
    </source>
</evidence>
<dbReference type="OrthoDB" id="71672at2759"/>
<dbReference type="WBParaSite" id="SBAD_0000813001-mRNA-1">
    <property type="protein sequence ID" value="SBAD_0000813001-mRNA-1"/>
    <property type="gene ID" value="SBAD_0000813001"/>
</dbReference>
<keyword evidence="4" id="KW-0560">Oxidoreductase</keyword>
<keyword evidence="3" id="KW-0274">FAD</keyword>
<dbReference type="GO" id="GO:0016491">
    <property type="term" value="F:oxidoreductase activity"/>
    <property type="evidence" value="ECO:0007669"/>
    <property type="project" value="UniProtKB-KW"/>
</dbReference>
<sequence>MHIQTQRNVTMLSRVLILCLLYFYGEMAQSKGEAVHVAVVGSGLAGLSAAYYACLRGAHVSLIEGEKRVGGNSAKATSGINGCHTSAQRAMNINDSHELFAADTLKSGHGLSDRQLVNVLVDNSANAVERLTELGANLSDVIILGGHTAPRTHR</sequence>
<evidence type="ECO:0000313" key="8">
    <source>
        <dbReference type="Proteomes" id="UP000270296"/>
    </source>
</evidence>
<dbReference type="PANTHER" id="PTHR43400:SF7">
    <property type="entry name" value="FAD-DEPENDENT OXIDOREDUCTASE 2 FAD BINDING DOMAIN-CONTAINING PROTEIN"/>
    <property type="match status" value="1"/>
</dbReference>
<reference evidence="7 8" key="2">
    <citation type="submission" date="2018-11" db="EMBL/GenBank/DDBJ databases">
        <authorList>
            <consortium name="Pathogen Informatics"/>
        </authorList>
    </citation>
    <scope>NUCLEOTIDE SEQUENCE [LARGE SCALE GENOMIC DNA]</scope>
</reference>
<name>A0A183IW40_9BILA</name>
<evidence type="ECO:0000256" key="3">
    <source>
        <dbReference type="ARBA" id="ARBA00022827"/>
    </source>
</evidence>
<keyword evidence="5" id="KW-0812">Transmembrane</keyword>
<feature type="transmembrane region" description="Helical" evidence="5">
    <location>
        <begin position="12"/>
        <end position="28"/>
    </location>
</feature>
<dbReference type="InterPro" id="IPR050315">
    <property type="entry name" value="FAD-oxidoreductase_2"/>
</dbReference>
<keyword evidence="8" id="KW-1185">Reference proteome</keyword>
<evidence type="ECO:0000256" key="2">
    <source>
        <dbReference type="ARBA" id="ARBA00022630"/>
    </source>
</evidence>
<reference evidence="9" key="1">
    <citation type="submission" date="2016-06" db="UniProtKB">
        <authorList>
            <consortium name="WormBaseParasite"/>
        </authorList>
    </citation>
    <scope>IDENTIFICATION</scope>
</reference>
<dbReference type="SUPFAM" id="SSF51905">
    <property type="entry name" value="FAD/NAD(P)-binding domain"/>
    <property type="match status" value="1"/>
</dbReference>
<gene>
    <name evidence="7" type="ORF">SBAD_LOCUS7836</name>
</gene>
<comment type="cofactor">
    <cofactor evidence="1">
        <name>FAD</name>
        <dbReference type="ChEBI" id="CHEBI:57692"/>
    </cofactor>
</comment>
<evidence type="ECO:0000256" key="5">
    <source>
        <dbReference type="SAM" id="Phobius"/>
    </source>
</evidence>
<evidence type="ECO:0000259" key="6">
    <source>
        <dbReference type="Pfam" id="PF00890"/>
    </source>
</evidence>
<organism evidence="9">
    <name type="scientific">Soboliphyme baturini</name>
    <dbReference type="NCBI Taxonomy" id="241478"/>
    <lineage>
        <taxon>Eukaryota</taxon>
        <taxon>Metazoa</taxon>
        <taxon>Ecdysozoa</taxon>
        <taxon>Nematoda</taxon>
        <taxon>Enoplea</taxon>
        <taxon>Dorylaimia</taxon>
        <taxon>Dioctophymatida</taxon>
        <taxon>Dioctophymatoidea</taxon>
        <taxon>Soboliphymatidae</taxon>
        <taxon>Soboliphyme</taxon>
    </lineage>
</organism>
<dbReference type="InterPro" id="IPR003953">
    <property type="entry name" value="FAD-dep_OxRdtase_2_FAD-bd"/>
</dbReference>
<proteinExistence type="predicted"/>
<dbReference type="AlphaFoldDB" id="A0A183IW40"/>
<keyword evidence="5" id="KW-1133">Transmembrane helix</keyword>
<feature type="transmembrane region" description="Helical" evidence="5">
    <location>
        <begin position="34"/>
        <end position="54"/>
    </location>
</feature>
<keyword evidence="5" id="KW-0472">Membrane</keyword>